<sequence>MFKVTRSEANRNLILLALVLVPIVLLFAIFATALACSEYWSLFRERRRLLRAGNNGYSKRIHSNAPWLSSSSESSNTSTKTSESSDGDADMYMKPVLLREHV</sequence>
<name>A0A8A1M7J8_AJECA</name>
<dbReference type="AlphaFoldDB" id="A0A8A1M7J8"/>
<dbReference type="VEuPathDB" id="FungiDB:I7I51_04974"/>
<protein>
    <submittedName>
        <fullName evidence="2">Uncharacterized protein</fullName>
    </submittedName>
</protein>
<accession>A0A8A1M7J8</accession>
<evidence type="ECO:0000313" key="2">
    <source>
        <dbReference type="EMBL" id="QSS60177.1"/>
    </source>
</evidence>
<evidence type="ECO:0000256" key="1">
    <source>
        <dbReference type="SAM" id="MobiDB-lite"/>
    </source>
</evidence>
<dbReference type="Proteomes" id="UP000663671">
    <property type="component" value="Chromosome 4"/>
</dbReference>
<feature type="compositionally biased region" description="Low complexity" evidence="1">
    <location>
        <begin position="69"/>
        <end position="84"/>
    </location>
</feature>
<proteinExistence type="predicted"/>
<organism evidence="2 3">
    <name type="scientific">Ajellomyces capsulatus</name>
    <name type="common">Darling's disease fungus</name>
    <name type="synonym">Histoplasma capsulatum</name>
    <dbReference type="NCBI Taxonomy" id="5037"/>
    <lineage>
        <taxon>Eukaryota</taxon>
        <taxon>Fungi</taxon>
        <taxon>Dikarya</taxon>
        <taxon>Ascomycota</taxon>
        <taxon>Pezizomycotina</taxon>
        <taxon>Eurotiomycetes</taxon>
        <taxon>Eurotiomycetidae</taxon>
        <taxon>Onygenales</taxon>
        <taxon>Ajellomycetaceae</taxon>
        <taxon>Histoplasma</taxon>
    </lineage>
</organism>
<feature type="region of interest" description="Disordered" evidence="1">
    <location>
        <begin position="57"/>
        <end position="102"/>
    </location>
</feature>
<dbReference type="EMBL" id="CP069110">
    <property type="protein sequence ID" value="QSS60177.1"/>
    <property type="molecule type" value="Genomic_DNA"/>
</dbReference>
<evidence type="ECO:0000313" key="3">
    <source>
        <dbReference type="Proteomes" id="UP000663671"/>
    </source>
</evidence>
<dbReference type="OrthoDB" id="10560781at2759"/>
<reference evidence="2" key="1">
    <citation type="submission" date="2021-01" db="EMBL/GenBank/DDBJ databases">
        <title>Chromosome-level genome assembly of a human fungal pathogen reveals clustering of transcriptionally co-regulated genes.</title>
        <authorList>
            <person name="Voorhies M."/>
            <person name="Cohen S."/>
            <person name="Shea T.P."/>
            <person name="Petrus S."/>
            <person name="Munoz J.F."/>
            <person name="Poplawski S."/>
            <person name="Goldman W.E."/>
            <person name="Michael T."/>
            <person name="Cuomo C.A."/>
            <person name="Sil A."/>
            <person name="Beyhan S."/>
        </authorList>
    </citation>
    <scope>NUCLEOTIDE SEQUENCE</scope>
    <source>
        <strain evidence="2">WU24</strain>
    </source>
</reference>
<gene>
    <name evidence="2" type="ORF">I7I51_04974</name>
</gene>